<gene>
    <name evidence="3" type="ORF">L211DRAFT_832356</name>
</gene>
<keyword evidence="4" id="KW-1185">Reference proteome</keyword>
<feature type="transmembrane region" description="Helical" evidence="2">
    <location>
        <begin position="191"/>
        <end position="213"/>
    </location>
</feature>
<evidence type="ECO:0000313" key="4">
    <source>
        <dbReference type="Proteomes" id="UP000267821"/>
    </source>
</evidence>
<dbReference type="Proteomes" id="UP000267821">
    <property type="component" value="Unassembled WGS sequence"/>
</dbReference>
<evidence type="ECO:0000313" key="3">
    <source>
        <dbReference type="EMBL" id="RPB29647.1"/>
    </source>
</evidence>
<feature type="compositionally biased region" description="Polar residues" evidence="1">
    <location>
        <begin position="90"/>
        <end position="100"/>
    </location>
</feature>
<dbReference type="EMBL" id="ML121527">
    <property type="protein sequence ID" value="RPB29647.1"/>
    <property type="molecule type" value="Genomic_DNA"/>
</dbReference>
<keyword evidence="2" id="KW-1133">Transmembrane helix</keyword>
<keyword evidence="2" id="KW-0472">Membrane</keyword>
<feature type="region of interest" description="Disordered" evidence="1">
    <location>
        <begin position="1"/>
        <end position="100"/>
    </location>
</feature>
<organism evidence="3 4">
    <name type="scientific">Terfezia boudieri ATCC MYA-4762</name>
    <dbReference type="NCBI Taxonomy" id="1051890"/>
    <lineage>
        <taxon>Eukaryota</taxon>
        <taxon>Fungi</taxon>
        <taxon>Dikarya</taxon>
        <taxon>Ascomycota</taxon>
        <taxon>Pezizomycotina</taxon>
        <taxon>Pezizomycetes</taxon>
        <taxon>Pezizales</taxon>
        <taxon>Pezizaceae</taxon>
        <taxon>Terfezia</taxon>
    </lineage>
</organism>
<dbReference type="InParanoid" id="A0A3N4M3Q9"/>
<dbReference type="AlphaFoldDB" id="A0A3N4M3Q9"/>
<name>A0A3N4M3Q9_9PEZI</name>
<feature type="region of interest" description="Disordered" evidence="1">
    <location>
        <begin position="145"/>
        <end position="179"/>
    </location>
</feature>
<evidence type="ECO:0000256" key="1">
    <source>
        <dbReference type="SAM" id="MobiDB-lite"/>
    </source>
</evidence>
<accession>A0A3N4M3Q9</accession>
<reference evidence="3 4" key="1">
    <citation type="journal article" date="2018" name="Nat. Ecol. Evol.">
        <title>Pezizomycetes genomes reveal the molecular basis of ectomycorrhizal truffle lifestyle.</title>
        <authorList>
            <person name="Murat C."/>
            <person name="Payen T."/>
            <person name="Noel B."/>
            <person name="Kuo A."/>
            <person name="Morin E."/>
            <person name="Chen J."/>
            <person name="Kohler A."/>
            <person name="Krizsan K."/>
            <person name="Balestrini R."/>
            <person name="Da Silva C."/>
            <person name="Montanini B."/>
            <person name="Hainaut M."/>
            <person name="Levati E."/>
            <person name="Barry K.W."/>
            <person name="Belfiori B."/>
            <person name="Cichocki N."/>
            <person name="Clum A."/>
            <person name="Dockter R.B."/>
            <person name="Fauchery L."/>
            <person name="Guy J."/>
            <person name="Iotti M."/>
            <person name="Le Tacon F."/>
            <person name="Lindquist E.A."/>
            <person name="Lipzen A."/>
            <person name="Malagnac F."/>
            <person name="Mello A."/>
            <person name="Molinier V."/>
            <person name="Miyauchi S."/>
            <person name="Poulain J."/>
            <person name="Riccioni C."/>
            <person name="Rubini A."/>
            <person name="Sitrit Y."/>
            <person name="Splivallo R."/>
            <person name="Traeger S."/>
            <person name="Wang M."/>
            <person name="Zifcakova L."/>
            <person name="Wipf D."/>
            <person name="Zambonelli A."/>
            <person name="Paolocci F."/>
            <person name="Nowrousian M."/>
            <person name="Ottonello S."/>
            <person name="Baldrian P."/>
            <person name="Spatafora J.W."/>
            <person name="Henrissat B."/>
            <person name="Nagy L.G."/>
            <person name="Aury J.M."/>
            <person name="Wincker P."/>
            <person name="Grigoriev I.V."/>
            <person name="Bonfante P."/>
            <person name="Martin F.M."/>
        </authorList>
    </citation>
    <scope>NUCLEOTIDE SEQUENCE [LARGE SCALE GENOMIC DNA]</scope>
    <source>
        <strain evidence="3 4">ATCC MYA-4762</strain>
    </source>
</reference>
<dbReference type="OrthoDB" id="5414022at2759"/>
<evidence type="ECO:0000256" key="2">
    <source>
        <dbReference type="SAM" id="Phobius"/>
    </source>
</evidence>
<sequence length="384" mass="41417">MAEQRFSAQAGPLNHLYELEDPVQRSPDTGPAVPGNGTTYGYGTSGYAPDQQQRQQHSPGDIAPIPESPIGTSHSRRPFQESLPSGRHFSLTTSSNVSPIHSRLGSYQTRPDSDFAQPNAPAAPPYNVPMTGYAPGVQYNPNRSYGVGAAPYPQAQSPPPVKPEHSYHAGATPQAPDADHKKKKICGMTMTMFLVLCVVLFLVVSGAILGGVFGSRVLYGPTPPTPTNFVSSITSTATNTITTSTSTSTSTSTINYAYSIPTGTWTITGGLGFATGTCINNPKTTNYKEVWYCPDKKNHTIVIHDYSTKHEFSYYLDMDIPTRVRGVSGTPPAGGINDKDKLKFWSFSLQYKQQASFTTVDNCEVDVGLMFLLGRTQAIAGFVE</sequence>
<keyword evidence="2" id="KW-0812">Transmembrane</keyword>
<proteinExistence type="predicted"/>
<protein>
    <submittedName>
        <fullName evidence="3">Uncharacterized protein</fullName>
    </submittedName>
</protein>